<dbReference type="Gene3D" id="3.10.330.10">
    <property type="match status" value="1"/>
</dbReference>
<feature type="compositionally biased region" description="Basic and acidic residues" evidence="3">
    <location>
        <begin position="20"/>
        <end position="29"/>
    </location>
</feature>
<evidence type="ECO:0000313" key="7">
    <source>
        <dbReference type="Proteomes" id="UP001485043"/>
    </source>
</evidence>
<dbReference type="PANTHER" id="PTHR12555">
    <property type="entry name" value="UBIQUITIN FUSION DEGRADATON PROTEIN 1"/>
    <property type="match status" value="1"/>
</dbReference>
<evidence type="ECO:0000259" key="5">
    <source>
        <dbReference type="Pfam" id="PF24842"/>
    </source>
</evidence>
<dbReference type="Pfam" id="PF24842">
    <property type="entry name" value="UFD1_N2"/>
    <property type="match status" value="1"/>
</dbReference>
<organism evidence="6 7">
    <name type="scientific">Apatococcus fuscideae</name>
    <dbReference type="NCBI Taxonomy" id="2026836"/>
    <lineage>
        <taxon>Eukaryota</taxon>
        <taxon>Viridiplantae</taxon>
        <taxon>Chlorophyta</taxon>
        <taxon>core chlorophytes</taxon>
        <taxon>Trebouxiophyceae</taxon>
        <taxon>Chlorellales</taxon>
        <taxon>Chlorellaceae</taxon>
        <taxon>Apatococcus</taxon>
    </lineage>
</organism>
<dbReference type="InterPro" id="IPR042299">
    <property type="entry name" value="Ufd1-like_Nn"/>
</dbReference>
<gene>
    <name evidence="6" type="ORF">WJX84_000990</name>
</gene>
<dbReference type="AlphaFoldDB" id="A0AAW1T1S1"/>
<dbReference type="InterPro" id="IPR004854">
    <property type="entry name" value="Ufd1-like"/>
</dbReference>
<dbReference type="InterPro" id="IPR055418">
    <property type="entry name" value="UFD1_N2"/>
</dbReference>
<evidence type="ECO:0000313" key="6">
    <source>
        <dbReference type="EMBL" id="KAK9862696.1"/>
    </source>
</evidence>
<evidence type="ECO:0000259" key="4">
    <source>
        <dbReference type="Pfam" id="PF03152"/>
    </source>
</evidence>
<dbReference type="Pfam" id="PF03152">
    <property type="entry name" value="UFD1_N1"/>
    <property type="match status" value="1"/>
</dbReference>
<dbReference type="Gene3D" id="2.40.40.50">
    <property type="entry name" value="Ubiquitin fusion degradation protein UFD1, N-terminal domain"/>
    <property type="match status" value="1"/>
</dbReference>
<protein>
    <submittedName>
        <fullName evidence="6">Uncharacterized protein</fullName>
    </submittedName>
</protein>
<name>A0AAW1T1S1_9CHLO</name>
<dbReference type="PANTHER" id="PTHR12555:SF13">
    <property type="entry name" value="UBIQUITIN RECOGNITION FACTOR IN ER-ASSOCIATED DEGRADATION PROTEIN 1"/>
    <property type="match status" value="1"/>
</dbReference>
<dbReference type="GO" id="GO:0031593">
    <property type="term" value="F:polyubiquitin modification-dependent protein binding"/>
    <property type="evidence" value="ECO:0007669"/>
    <property type="project" value="TreeGrafter"/>
</dbReference>
<keyword evidence="2" id="KW-0833">Ubl conjugation pathway</keyword>
<dbReference type="GO" id="GO:0034098">
    <property type="term" value="C:VCP-NPL4-UFD1 AAA ATPase complex"/>
    <property type="evidence" value="ECO:0007669"/>
    <property type="project" value="TreeGrafter"/>
</dbReference>
<reference evidence="6 7" key="1">
    <citation type="journal article" date="2024" name="Nat. Commun.">
        <title>Phylogenomics reveals the evolutionary origins of lichenization in chlorophyte algae.</title>
        <authorList>
            <person name="Puginier C."/>
            <person name="Libourel C."/>
            <person name="Otte J."/>
            <person name="Skaloud P."/>
            <person name="Haon M."/>
            <person name="Grisel S."/>
            <person name="Petersen M."/>
            <person name="Berrin J.G."/>
            <person name="Delaux P.M."/>
            <person name="Dal Grande F."/>
            <person name="Keller J."/>
        </authorList>
    </citation>
    <scope>NUCLEOTIDE SEQUENCE [LARGE SCALE GENOMIC DNA]</scope>
    <source>
        <strain evidence="6 7">SAG 2523</strain>
    </source>
</reference>
<evidence type="ECO:0000256" key="3">
    <source>
        <dbReference type="SAM" id="MobiDB-lite"/>
    </source>
</evidence>
<proteinExistence type="inferred from homology"/>
<dbReference type="GO" id="GO:0006511">
    <property type="term" value="P:ubiquitin-dependent protein catabolic process"/>
    <property type="evidence" value="ECO:0007669"/>
    <property type="project" value="InterPro"/>
</dbReference>
<feature type="domain" description="Ubiquitin fusion degradation protein UFD1 N-terminal subdomain 2" evidence="5">
    <location>
        <begin position="183"/>
        <end position="259"/>
    </location>
</feature>
<sequence length="282" mass="30857">MLLAGDLKDRAHRLQTRQQGEVERARRKAEKDALLAERAKQRQLAHEDELRKQRLAQQESREAAELRQDEIRERTGGVFWQGNLAAVQMSEDIALQRGIKRSADKVQLPASVGNELMAQDASKNGAIYFELQTSSGAKTHASVLDFSAPEGTVALPQQTARSLFGAHCGAHGMLQITYTTLPKGTFAKFQPATADFQKEVGADMEGVLEAALHARSSLSQGDWVDAQHAGRSFALRVQQLQPEAAVSVIDTEMEADVEPSVETEERLEQGTLETGEGRVTAA</sequence>
<dbReference type="EMBL" id="JALJOV010000568">
    <property type="protein sequence ID" value="KAK9862696.1"/>
    <property type="molecule type" value="Genomic_DNA"/>
</dbReference>
<feature type="region of interest" description="Disordered" evidence="3">
    <location>
        <begin position="256"/>
        <end position="282"/>
    </location>
</feature>
<dbReference type="Proteomes" id="UP001485043">
    <property type="component" value="Unassembled WGS sequence"/>
</dbReference>
<keyword evidence="7" id="KW-1185">Reference proteome</keyword>
<dbReference type="InterPro" id="IPR055417">
    <property type="entry name" value="UFD1_N1"/>
</dbReference>
<feature type="domain" description="Ubiquitin fusion degradation protein UFD1 N-terminal subdomain 1" evidence="4">
    <location>
        <begin position="100"/>
        <end position="182"/>
    </location>
</feature>
<comment type="caution">
    <text evidence="6">The sequence shown here is derived from an EMBL/GenBank/DDBJ whole genome shotgun (WGS) entry which is preliminary data.</text>
</comment>
<comment type="similarity">
    <text evidence="1">Belongs to the UFD1 family.</text>
</comment>
<feature type="region of interest" description="Disordered" evidence="3">
    <location>
        <begin position="1"/>
        <end position="29"/>
    </location>
</feature>
<dbReference type="GO" id="GO:0036503">
    <property type="term" value="P:ERAD pathway"/>
    <property type="evidence" value="ECO:0007669"/>
    <property type="project" value="TreeGrafter"/>
</dbReference>
<evidence type="ECO:0000256" key="1">
    <source>
        <dbReference type="ARBA" id="ARBA00006043"/>
    </source>
</evidence>
<accession>A0AAW1T1S1</accession>
<evidence type="ECO:0000256" key="2">
    <source>
        <dbReference type="ARBA" id="ARBA00022786"/>
    </source>
</evidence>